<reference evidence="13 14" key="1">
    <citation type="journal article" date="2011" name="Cell">
        <title>Insight into structure and assembly of the nuclear pore complex by utilizing the genome of a eukaryotic thermophile.</title>
        <authorList>
            <person name="Amlacher S."/>
            <person name="Sarges P."/>
            <person name="Flemming D."/>
            <person name="van Noort V."/>
            <person name="Kunze R."/>
            <person name="Devos D.P."/>
            <person name="Arumugam M."/>
            <person name="Bork P."/>
            <person name="Hurt E."/>
        </authorList>
    </citation>
    <scope>NUCLEOTIDE SEQUENCE [LARGE SCALE GENOMIC DNA]</scope>
    <source>
        <strain evidence="14">DSM 1495 / CBS 144.50 / IMI 039719</strain>
    </source>
</reference>
<comment type="subcellular location">
    <subcellularLocation>
        <location evidence="2">Endomembrane system</location>
    </subcellularLocation>
    <subcellularLocation>
        <location evidence="1">Membrane</location>
        <topology evidence="1">Single-pass membrane protein</topology>
    </subcellularLocation>
</comment>
<evidence type="ECO:0000256" key="2">
    <source>
        <dbReference type="ARBA" id="ARBA00004308"/>
    </source>
</evidence>
<dbReference type="OMA" id="QIHAYHS"/>
<sequence length="292" mass="31923">MSASSLLLLADHIKLSLLEQQRARSLGLKRDSQEGYIARSLDQFRDGLEALEKEQQRLQAAGDESKATSLADTVASLRKQYTELSSQFHGFTSAATSSTLTSPNDPALAADFAHAQSSASANHQSEQSSSQPIPQSQQQQPLPKKAVRFSSLTADLESQTPLPPYRDDPTLLDDDDSAGYARNIAVNNLTNAQIHAYHQRILAEQDAQLDALGASIARQRELSMQIGDELDSQVALLDESERAMDRHEHALGRARRHVGRIARGASRSSEGRQLGVIVMLIVVLILLIIILK</sequence>
<evidence type="ECO:0000256" key="5">
    <source>
        <dbReference type="ARBA" id="ARBA00022927"/>
    </source>
</evidence>
<evidence type="ECO:0000256" key="6">
    <source>
        <dbReference type="ARBA" id="ARBA00022989"/>
    </source>
</evidence>
<dbReference type="InterPro" id="IPR000727">
    <property type="entry name" value="T_SNARE_dom"/>
</dbReference>
<feature type="domain" description="T-SNARE coiled-coil homology" evidence="12">
    <location>
        <begin position="199"/>
        <end position="261"/>
    </location>
</feature>
<name>G0RZV4_CHATD</name>
<keyword evidence="7 9" id="KW-0175">Coiled coil</keyword>
<dbReference type="Proteomes" id="UP000008066">
    <property type="component" value="Unassembled WGS sequence"/>
</dbReference>
<evidence type="ECO:0000259" key="12">
    <source>
        <dbReference type="PROSITE" id="PS50192"/>
    </source>
</evidence>
<dbReference type="GeneID" id="18254472"/>
<dbReference type="Gene3D" id="1.20.5.110">
    <property type="match status" value="1"/>
</dbReference>
<feature type="transmembrane region" description="Helical" evidence="11">
    <location>
        <begin position="274"/>
        <end position="291"/>
    </location>
</feature>
<feature type="compositionally biased region" description="Polar residues" evidence="10">
    <location>
        <begin position="150"/>
        <end position="160"/>
    </location>
</feature>
<dbReference type="GO" id="GO:0005768">
    <property type="term" value="C:endosome"/>
    <property type="evidence" value="ECO:0007669"/>
    <property type="project" value="UniProtKB-ARBA"/>
</dbReference>
<dbReference type="SMART" id="SM00397">
    <property type="entry name" value="t_SNARE"/>
    <property type="match status" value="1"/>
</dbReference>
<dbReference type="eggNOG" id="ENOG502S813">
    <property type="taxonomic scope" value="Eukaryota"/>
</dbReference>
<evidence type="ECO:0000256" key="1">
    <source>
        <dbReference type="ARBA" id="ARBA00004167"/>
    </source>
</evidence>
<keyword evidence="6 11" id="KW-1133">Transmembrane helix</keyword>
<dbReference type="STRING" id="759272.G0RZV4"/>
<dbReference type="FunFam" id="1.20.5.110:FF:000060">
    <property type="entry name" value="SNARE complex subunit (Syn8)"/>
    <property type="match status" value="1"/>
</dbReference>
<evidence type="ECO:0000256" key="7">
    <source>
        <dbReference type="ARBA" id="ARBA00023054"/>
    </source>
</evidence>
<keyword evidence="14" id="KW-1185">Reference proteome</keyword>
<protein>
    <recommendedName>
        <fullName evidence="12">t-SNARE coiled-coil homology domain-containing protein</fullName>
    </recommendedName>
</protein>
<dbReference type="CDD" id="cd15859">
    <property type="entry name" value="SNARE_SYN8"/>
    <property type="match status" value="1"/>
</dbReference>
<keyword evidence="3" id="KW-0813">Transport</keyword>
<dbReference type="PANTHER" id="PTHR12791">
    <property type="entry name" value="GOLGI SNARE BET1-RELATED"/>
    <property type="match status" value="1"/>
</dbReference>
<feature type="compositionally biased region" description="Low complexity" evidence="10">
    <location>
        <begin position="114"/>
        <end position="141"/>
    </location>
</feature>
<feature type="region of interest" description="Disordered" evidence="10">
    <location>
        <begin position="114"/>
        <end position="174"/>
    </location>
</feature>
<evidence type="ECO:0000256" key="9">
    <source>
        <dbReference type="SAM" id="Coils"/>
    </source>
</evidence>
<evidence type="ECO:0000313" key="13">
    <source>
        <dbReference type="EMBL" id="EGS23732.1"/>
    </source>
</evidence>
<evidence type="ECO:0000256" key="3">
    <source>
        <dbReference type="ARBA" id="ARBA00022448"/>
    </source>
</evidence>
<dbReference type="GO" id="GO:0015031">
    <property type="term" value="P:protein transport"/>
    <property type="evidence" value="ECO:0007669"/>
    <property type="project" value="UniProtKB-KW"/>
</dbReference>
<dbReference type="OrthoDB" id="244190at2759"/>
<dbReference type="GO" id="GO:0006896">
    <property type="term" value="P:Golgi to vacuole transport"/>
    <property type="evidence" value="ECO:0007669"/>
    <property type="project" value="UniProtKB-ARBA"/>
</dbReference>
<keyword evidence="8 11" id="KW-0472">Membrane</keyword>
<dbReference type="RefSeq" id="XP_006690974.1">
    <property type="nucleotide sequence ID" value="XM_006690911.1"/>
</dbReference>
<accession>G0RZV4</accession>
<evidence type="ECO:0000256" key="11">
    <source>
        <dbReference type="SAM" id="Phobius"/>
    </source>
</evidence>
<organism evidence="14">
    <name type="scientific">Chaetomium thermophilum (strain DSM 1495 / CBS 144.50 / IMI 039719)</name>
    <name type="common">Thermochaetoides thermophila</name>
    <dbReference type="NCBI Taxonomy" id="759272"/>
    <lineage>
        <taxon>Eukaryota</taxon>
        <taxon>Fungi</taxon>
        <taxon>Dikarya</taxon>
        <taxon>Ascomycota</taxon>
        <taxon>Pezizomycotina</taxon>
        <taxon>Sordariomycetes</taxon>
        <taxon>Sordariomycetidae</taxon>
        <taxon>Sordariales</taxon>
        <taxon>Chaetomiaceae</taxon>
        <taxon>Thermochaetoides</taxon>
    </lineage>
</organism>
<evidence type="ECO:0000256" key="4">
    <source>
        <dbReference type="ARBA" id="ARBA00022692"/>
    </source>
</evidence>
<dbReference type="HOGENOM" id="CLU_053570_0_0_1"/>
<keyword evidence="4 11" id="KW-0812">Transmembrane</keyword>
<evidence type="ECO:0000256" key="8">
    <source>
        <dbReference type="ARBA" id="ARBA00023136"/>
    </source>
</evidence>
<dbReference type="SUPFAM" id="SSF58038">
    <property type="entry name" value="SNARE fusion complex"/>
    <property type="match status" value="1"/>
</dbReference>
<dbReference type="GO" id="GO:0016020">
    <property type="term" value="C:membrane"/>
    <property type="evidence" value="ECO:0007669"/>
    <property type="project" value="UniProtKB-SubCell"/>
</dbReference>
<evidence type="ECO:0000313" key="14">
    <source>
        <dbReference type="Proteomes" id="UP000008066"/>
    </source>
</evidence>
<dbReference type="PROSITE" id="PS50192">
    <property type="entry name" value="T_SNARE"/>
    <property type="match status" value="1"/>
</dbReference>
<gene>
    <name evidence="13" type="ORF">CTHT_0004340</name>
</gene>
<dbReference type="GO" id="GO:0061025">
    <property type="term" value="P:membrane fusion"/>
    <property type="evidence" value="ECO:0007669"/>
    <property type="project" value="UniProtKB-ARBA"/>
</dbReference>
<keyword evidence="5" id="KW-0653">Protein transport</keyword>
<dbReference type="EMBL" id="GL988032">
    <property type="protein sequence ID" value="EGS23732.1"/>
    <property type="molecule type" value="Genomic_DNA"/>
</dbReference>
<evidence type="ECO:0000256" key="10">
    <source>
        <dbReference type="SAM" id="MobiDB-lite"/>
    </source>
</evidence>
<dbReference type="AlphaFoldDB" id="G0RZV4"/>
<dbReference type="KEGG" id="cthr:CTHT_0004340"/>
<proteinExistence type="predicted"/>
<feature type="coiled-coil region" evidence="9">
    <location>
        <begin position="41"/>
        <end position="68"/>
    </location>
</feature>